<organism evidence="2 3">
    <name type="scientific">Afipia broomeae ATCC 49717</name>
    <dbReference type="NCBI Taxonomy" id="883078"/>
    <lineage>
        <taxon>Bacteria</taxon>
        <taxon>Pseudomonadati</taxon>
        <taxon>Pseudomonadota</taxon>
        <taxon>Alphaproteobacteria</taxon>
        <taxon>Hyphomicrobiales</taxon>
        <taxon>Nitrobacteraceae</taxon>
        <taxon>Afipia</taxon>
    </lineage>
</organism>
<protein>
    <recommendedName>
        <fullName evidence="4">Glycosyltransferase RgtA/B/C/D-like domain-containing protein</fullName>
    </recommendedName>
</protein>
<proteinExistence type="predicted"/>
<gene>
    <name evidence="2" type="ORF">HMPREF9695_00523</name>
</gene>
<evidence type="ECO:0008006" key="4">
    <source>
        <dbReference type="Google" id="ProtNLM"/>
    </source>
</evidence>
<dbReference type="PATRIC" id="fig|883078.3.peg.548"/>
<dbReference type="AlphaFoldDB" id="K8PIS0"/>
<sequence length="528" mass="58075">MSQPVSTFQPITSRTRILPWLAFAALEVWGLAVFWMFDALPFMDLPAHAGVIALRTAYPGSDFLRQYFVLDPHLGGYSAFRFLGDHLAEWIGPMAAIRTLASLPVLALPVAVLYARKRLYGDADPFFAFAALILCFGFMTVLGFASYMISLAVLMIAVTEWLALMAKTDAGEPTTSQEACTAILAALVLIFHGFAVAIFGFVAFVTALSTGDRYRRIFQLRVFVPAALVAGYSLWIEHIGTLPDGGVLPHASLTPAFQGALDKLSLLATPALMTRTGIDILIAVTLWLIVAVAAVRFYRTSKTLDSSSPKSRHTQALMAASASTFLLFLLLPHSIGWFGFVDGRVLPVTILTAILTLDTRAVRGRFQSIQLAAVEIGATISVALALFASSQFQNEANGASDVLSKVPARSRLLYFPLEPDSRIFTGHPFVHYDKLILIQRPIVPSDLWFHQGTAIYPTRINPNLSLPADFKASNLKSIVWPHYKLEDWDYVLIRIAPDSAPPQYPDSLSLVIHRGGWWLLHTRTPETK</sequence>
<feature type="transmembrane region" description="Helical" evidence="1">
    <location>
        <begin position="182"/>
        <end position="206"/>
    </location>
</feature>
<comment type="caution">
    <text evidence="2">The sequence shown here is derived from an EMBL/GenBank/DDBJ whole genome shotgun (WGS) entry which is preliminary data.</text>
</comment>
<keyword evidence="1" id="KW-0472">Membrane</keyword>
<feature type="transmembrane region" description="Helical" evidence="1">
    <location>
        <begin position="314"/>
        <end position="331"/>
    </location>
</feature>
<keyword evidence="1" id="KW-1133">Transmembrane helix</keyword>
<dbReference type="EMBL" id="AGWX01000001">
    <property type="protein sequence ID" value="EKS41431.1"/>
    <property type="molecule type" value="Genomic_DNA"/>
</dbReference>
<dbReference type="HOGENOM" id="CLU_039479_0_0_5"/>
<evidence type="ECO:0000256" key="1">
    <source>
        <dbReference type="SAM" id="Phobius"/>
    </source>
</evidence>
<accession>K8PIS0</accession>
<name>K8PIS0_9BRAD</name>
<evidence type="ECO:0000313" key="2">
    <source>
        <dbReference type="EMBL" id="EKS41431.1"/>
    </source>
</evidence>
<keyword evidence="3" id="KW-1185">Reference proteome</keyword>
<reference evidence="2 3" key="1">
    <citation type="submission" date="2012-04" db="EMBL/GenBank/DDBJ databases">
        <title>The Genome Sequence of Afipia broomeae ATCC 49717.</title>
        <authorList>
            <consortium name="The Broad Institute Genome Sequencing Platform"/>
            <person name="Earl A."/>
            <person name="Ward D."/>
            <person name="Feldgarden M."/>
            <person name="Gevers D."/>
            <person name="Huys G."/>
            <person name="Walker B."/>
            <person name="Young S.K."/>
            <person name="Zeng Q."/>
            <person name="Gargeya S."/>
            <person name="Fitzgerald M."/>
            <person name="Haas B."/>
            <person name="Abouelleil A."/>
            <person name="Alvarado L."/>
            <person name="Arachchi H.M."/>
            <person name="Berlin A."/>
            <person name="Chapman S.B."/>
            <person name="Goldberg J."/>
            <person name="Griggs A."/>
            <person name="Gujja S."/>
            <person name="Hansen M."/>
            <person name="Howarth C."/>
            <person name="Imamovic A."/>
            <person name="Larimer J."/>
            <person name="McCowen C."/>
            <person name="Montmayeur A."/>
            <person name="Murphy C."/>
            <person name="Neiman D."/>
            <person name="Pearson M."/>
            <person name="Priest M."/>
            <person name="Roberts A."/>
            <person name="Saif S."/>
            <person name="Shea T."/>
            <person name="Sisk P."/>
            <person name="Sykes S."/>
            <person name="Wortman J."/>
            <person name="Nusbaum C."/>
            <person name="Birren B."/>
        </authorList>
    </citation>
    <scope>NUCLEOTIDE SEQUENCE [LARGE SCALE GENOMIC DNA]</scope>
    <source>
        <strain evidence="2 3">ATCC 49717</strain>
    </source>
</reference>
<dbReference type="Proteomes" id="UP000001096">
    <property type="component" value="Unassembled WGS sequence"/>
</dbReference>
<feature type="transmembrane region" description="Helical" evidence="1">
    <location>
        <begin position="218"/>
        <end position="236"/>
    </location>
</feature>
<feature type="transmembrane region" description="Helical" evidence="1">
    <location>
        <begin position="17"/>
        <end position="37"/>
    </location>
</feature>
<feature type="transmembrane region" description="Helical" evidence="1">
    <location>
        <begin position="126"/>
        <end position="158"/>
    </location>
</feature>
<feature type="transmembrane region" description="Helical" evidence="1">
    <location>
        <begin position="280"/>
        <end position="298"/>
    </location>
</feature>
<keyword evidence="1" id="KW-0812">Transmembrane</keyword>
<dbReference type="RefSeq" id="WP_006019230.1">
    <property type="nucleotide sequence ID" value="NZ_KB375282.1"/>
</dbReference>
<feature type="transmembrane region" description="Helical" evidence="1">
    <location>
        <begin position="90"/>
        <end position="114"/>
    </location>
</feature>
<evidence type="ECO:0000313" key="3">
    <source>
        <dbReference type="Proteomes" id="UP000001096"/>
    </source>
</evidence>